<feature type="compositionally biased region" description="Basic residues" evidence="1">
    <location>
        <begin position="181"/>
        <end position="193"/>
    </location>
</feature>
<keyword evidence="3" id="KW-1185">Reference proteome</keyword>
<dbReference type="AlphaFoldDB" id="A0A267DYV8"/>
<feature type="region of interest" description="Disordered" evidence="1">
    <location>
        <begin position="46"/>
        <end position="65"/>
    </location>
</feature>
<feature type="region of interest" description="Disordered" evidence="1">
    <location>
        <begin position="143"/>
        <end position="271"/>
    </location>
</feature>
<comment type="caution">
    <text evidence="2">The sequence shown here is derived from an EMBL/GenBank/DDBJ whole genome shotgun (WGS) entry which is preliminary data.</text>
</comment>
<gene>
    <name evidence="2" type="ORF">BOX15_Mlig000594g5</name>
</gene>
<reference evidence="2 3" key="1">
    <citation type="submission" date="2017-06" db="EMBL/GenBank/DDBJ databases">
        <title>A platform for efficient transgenesis in Macrostomum lignano, a flatworm model organism for stem cell research.</title>
        <authorList>
            <person name="Berezikov E."/>
        </authorList>
    </citation>
    <scope>NUCLEOTIDE SEQUENCE [LARGE SCALE GENOMIC DNA]</scope>
    <source>
        <strain evidence="2">DV1</strain>
        <tissue evidence="2">Whole organism</tissue>
    </source>
</reference>
<evidence type="ECO:0000313" key="3">
    <source>
        <dbReference type="Proteomes" id="UP000215902"/>
    </source>
</evidence>
<feature type="region of interest" description="Disordered" evidence="1">
    <location>
        <begin position="1"/>
        <end position="25"/>
    </location>
</feature>
<feature type="compositionally biased region" description="Low complexity" evidence="1">
    <location>
        <begin position="50"/>
        <end position="65"/>
    </location>
</feature>
<sequence length="353" mass="37395">ARPVADPWASSCFGEDEEPAAASADSDELYLLPRLEVERLCDSRLDPPLDASSTAQPSADSATASTAALLNRRRRLVRADSLILRDPQARHAIDMLAAVRRLRPLQRRQMKWRRQRLQQQRQAGLAAAPPPVASTDLFGGGGPPARPAVRAGAHRRSARPPAAWRHLRRGLSAPPAEQRGRHGAAGRLRHRLGRGAALAGSRARPVPVSGLPAHRRPAERQRLSRRPAQGAGRLRHHGGLAAAPLLRPPHHRRPAPGAGPTGRSARPAGAGNAFRRFGCSGGGSNRGGEGGAGGFGCGPGAVRLAHLAAVVYRIDLRSPQFAVHCFVTQYICIKYTGSAGVSQTAACVCGPIN</sequence>
<dbReference type="Proteomes" id="UP000215902">
    <property type="component" value="Unassembled WGS sequence"/>
</dbReference>
<accession>A0A267DYV8</accession>
<name>A0A267DYV8_9PLAT</name>
<dbReference type="EMBL" id="NIVC01002900">
    <property type="protein sequence ID" value="PAA54478.1"/>
    <property type="molecule type" value="Genomic_DNA"/>
</dbReference>
<organism evidence="2 3">
    <name type="scientific">Macrostomum lignano</name>
    <dbReference type="NCBI Taxonomy" id="282301"/>
    <lineage>
        <taxon>Eukaryota</taxon>
        <taxon>Metazoa</taxon>
        <taxon>Spiralia</taxon>
        <taxon>Lophotrochozoa</taxon>
        <taxon>Platyhelminthes</taxon>
        <taxon>Rhabditophora</taxon>
        <taxon>Macrostomorpha</taxon>
        <taxon>Macrostomida</taxon>
        <taxon>Macrostomidae</taxon>
        <taxon>Macrostomum</taxon>
    </lineage>
</organism>
<feature type="non-terminal residue" evidence="2">
    <location>
        <position position="1"/>
    </location>
</feature>
<evidence type="ECO:0000313" key="2">
    <source>
        <dbReference type="EMBL" id="PAA54478.1"/>
    </source>
</evidence>
<proteinExistence type="predicted"/>
<feature type="compositionally biased region" description="Low complexity" evidence="1">
    <location>
        <begin position="194"/>
        <end position="204"/>
    </location>
</feature>
<protein>
    <submittedName>
        <fullName evidence="2">Uncharacterized protein</fullName>
    </submittedName>
</protein>
<evidence type="ECO:0000256" key="1">
    <source>
        <dbReference type="SAM" id="MobiDB-lite"/>
    </source>
</evidence>
<feature type="non-terminal residue" evidence="2">
    <location>
        <position position="353"/>
    </location>
</feature>